<dbReference type="Proteomes" id="UP000011723">
    <property type="component" value="Chromosome"/>
</dbReference>
<feature type="transmembrane region" description="Helical" evidence="2">
    <location>
        <begin position="203"/>
        <end position="236"/>
    </location>
</feature>
<feature type="transmembrane region" description="Helical" evidence="2">
    <location>
        <begin position="160"/>
        <end position="183"/>
    </location>
</feature>
<feature type="transmembrane region" description="Helical" evidence="2">
    <location>
        <begin position="81"/>
        <end position="100"/>
    </location>
</feature>
<keyword evidence="2" id="KW-1133">Transmembrane helix</keyword>
<evidence type="ECO:0000256" key="1">
    <source>
        <dbReference type="SAM" id="MobiDB-lite"/>
    </source>
</evidence>
<sequence>MPATVGQPRGGQLSAQQRRIIAPDLARGLALLGIALANIATAWTTAEGAERAVSLGGVYDGSALDRAAAVFSAMFVHVRGLPMFSTLLGFGVGLITMSLWRRAYPRSTARWVLVRRYGLLAAFGALHMVLLFFGDIMVLYGLSGIVLALLMPLRDRTLMWIAGVLLGLQFIGFTAMGVVSVIFPEAGAAADTQLPVAESYGGWVLNNLLVLLLAPVSFIPQALTLIPVMIIGFVWARRGVLIDPDAHARLLWRWVWVGAAVVLLIGLPRGLAEIGVIAPGSTGLWSMLNTSFGLLTGPAIVAGVTLACRGLQRRIDDAHADGRGARLSPPLVALTALGKRSMSGYILQSLLFVILVLPFGFGLGQNEGAFQLLIWATVVWLITLAAAYGLELAGKPGPFEWVHRRLSYGRDGLRERYAPTAGQPMPLPPRQPGPPENPHRRG</sequence>
<feature type="transmembrane region" description="Helical" evidence="2">
    <location>
        <begin position="369"/>
        <end position="390"/>
    </location>
</feature>
<evidence type="ECO:0000259" key="3">
    <source>
        <dbReference type="Pfam" id="PF04235"/>
    </source>
</evidence>
<keyword evidence="2" id="KW-0472">Membrane</keyword>
<evidence type="ECO:0000313" key="4">
    <source>
        <dbReference type="EMBL" id="AGF72653.1"/>
    </source>
</evidence>
<feature type="transmembrane region" description="Helical" evidence="2">
    <location>
        <begin position="248"/>
        <end position="267"/>
    </location>
</feature>
<dbReference type="PATRIC" id="fig|1121362.3.peg.1667"/>
<protein>
    <recommendedName>
        <fullName evidence="3">DUF418 domain-containing protein</fullName>
    </recommendedName>
</protein>
<dbReference type="STRING" id="1121362.A605_08255"/>
<dbReference type="EMBL" id="CP003697">
    <property type="protein sequence ID" value="AGF72653.1"/>
    <property type="molecule type" value="Genomic_DNA"/>
</dbReference>
<dbReference type="PANTHER" id="PTHR30590:SF2">
    <property type="entry name" value="INNER MEMBRANE PROTEIN"/>
    <property type="match status" value="1"/>
</dbReference>
<keyword evidence="2" id="KW-0812">Transmembrane</keyword>
<evidence type="ECO:0000313" key="5">
    <source>
        <dbReference type="Proteomes" id="UP000011723"/>
    </source>
</evidence>
<feature type="transmembrane region" description="Helical" evidence="2">
    <location>
        <begin position="136"/>
        <end position="153"/>
    </location>
</feature>
<evidence type="ECO:0000256" key="2">
    <source>
        <dbReference type="SAM" id="Phobius"/>
    </source>
</evidence>
<keyword evidence="5" id="KW-1185">Reference proteome</keyword>
<gene>
    <name evidence="4" type="ORF">A605_08255</name>
</gene>
<dbReference type="HOGENOM" id="CLU_039610_1_0_11"/>
<dbReference type="PANTHER" id="PTHR30590">
    <property type="entry name" value="INNER MEMBRANE PROTEIN"/>
    <property type="match status" value="1"/>
</dbReference>
<organism evidence="4 5">
    <name type="scientific">Corynebacterium halotolerans YIM 70093 = DSM 44683</name>
    <dbReference type="NCBI Taxonomy" id="1121362"/>
    <lineage>
        <taxon>Bacteria</taxon>
        <taxon>Bacillati</taxon>
        <taxon>Actinomycetota</taxon>
        <taxon>Actinomycetes</taxon>
        <taxon>Mycobacteriales</taxon>
        <taxon>Corynebacteriaceae</taxon>
        <taxon>Corynebacterium</taxon>
    </lineage>
</organism>
<feature type="transmembrane region" description="Helical" evidence="2">
    <location>
        <begin position="345"/>
        <end position="363"/>
    </location>
</feature>
<proteinExistence type="predicted"/>
<reference evidence="4 5" key="1">
    <citation type="journal article" date="2012" name="Stand. Genomic Sci.">
        <title>Genome sequence of the halotolerant bacterium Corynebacterium halotolerans type strain YIM 70093(T) (= DSM 44683(T)).</title>
        <authorList>
            <person name="Ruckert C."/>
            <person name="Albersmeier A."/>
            <person name="Al-Dilaimi A."/>
            <person name="Niehaus K."/>
            <person name="Szczepanowski R."/>
            <person name="Kalinowski J."/>
        </authorList>
    </citation>
    <scope>NUCLEOTIDE SEQUENCE [LARGE SCALE GENOMIC DNA]</scope>
    <source>
        <strain evidence="4">YIM 70093</strain>
    </source>
</reference>
<dbReference type="AlphaFoldDB" id="M1NMQ9"/>
<dbReference type="Pfam" id="PF04235">
    <property type="entry name" value="DUF418"/>
    <property type="match status" value="1"/>
</dbReference>
<feature type="region of interest" description="Disordered" evidence="1">
    <location>
        <begin position="417"/>
        <end position="442"/>
    </location>
</feature>
<dbReference type="KEGG" id="chn:A605_08255"/>
<accession>M1NMQ9</accession>
<feature type="transmembrane region" description="Helical" evidence="2">
    <location>
        <begin position="287"/>
        <end position="308"/>
    </location>
</feature>
<dbReference type="InterPro" id="IPR052529">
    <property type="entry name" value="Bact_Transport_Assoc"/>
</dbReference>
<dbReference type="OrthoDB" id="2388539at2"/>
<feature type="transmembrane region" description="Helical" evidence="2">
    <location>
        <begin position="25"/>
        <end position="46"/>
    </location>
</feature>
<dbReference type="InterPro" id="IPR007349">
    <property type="entry name" value="DUF418"/>
</dbReference>
<feature type="domain" description="DUF418" evidence="3">
    <location>
        <begin position="236"/>
        <end position="409"/>
    </location>
</feature>
<dbReference type="eggNOG" id="COG2311">
    <property type="taxonomic scope" value="Bacteria"/>
</dbReference>
<name>M1NMQ9_9CORY</name>
<feature type="compositionally biased region" description="Pro residues" evidence="1">
    <location>
        <begin position="425"/>
        <end position="436"/>
    </location>
</feature>
<feature type="transmembrane region" description="Helical" evidence="2">
    <location>
        <begin position="112"/>
        <end position="130"/>
    </location>
</feature>